<keyword evidence="4" id="KW-0158">Chromosome</keyword>
<accession>A0A835B899</accession>
<dbReference type="GO" id="GO:0000724">
    <property type="term" value="P:double-strand break repair via homologous recombination"/>
    <property type="evidence" value="ECO:0007669"/>
    <property type="project" value="TreeGrafter"/>
</dbReference>
<dbReference type="Pfam" id="PF13476">
    <property type="entry name" value="AAA_23"/>
    <property type="match status" value="1"/>
</dbReference>
<evidence type="ECO:0000256" key="3">
    <source>
        <dbReference type="ARBA" id="ARBA00006793"/>
    </source>
</evidence>
<evidence type="ECO:0000256" key="6">
    <source>
        <dbReference type="ARBA" id="ARBA00022763"/>
    </source>
</evidence>
<evidence type="ECO:0000259" key="12">
    <source>
        <dbReference type="Pfam" id="PF13476"/>
    </source>
</evidence>
<evidence type="ECO:0000256" key="10">
    <source>
        <dbReference type="ARBA" id="ARBA00023204"/>
    </source>
</evidence>
<keyword evidence="5" id="KW-0547">Nucleotide-binding</keyword>
<dbReference type="OrthoDB" id="10072614at2759"/>
<name>A0A835B899_9POAL</name>
<keyword evidence="11" id="KW-0539">Nucleus</keyword>
<evidence type="ECO:0000313" key="13">
    <source>
        <dbReference type="EMBL" id="KAF8692637.1"/>
    </source>
</evidence>
<dbReference type="GO" id="GO:0003697">
    <property type="term" value="F:single-stranded DNA binding"/>
    <property type="evidence" value="ECO:0007669"/>
    <property type="project" value="TreeGrafter"/>
</dbReference>
<evidence type="ECO:0000256" key="7">
    <source>
        <dbReference type="ARBA" id="ARBA00022840"/>
    </source>
</evidence>
<dbReference type="InterPro" id="IPR027417">
    <property type="entry name" value="P-loop_NTPase"/>
</dbReference>
<evidence type="ECO:0000256" key="9">
    <source>
        <dbReference type="ARBA" id="ARBA00023172"/>
    </source>
</evidence>
<evidence type="ECO:0000256" key="2">
    <source>
        <dbReference type="ARBA" id="ARBA00004286"/>
    </source>
</evidence>
<dbReference type="PANTHER" id="PTHR19306:SF6">
    <property type="entry name" value="STRUCTURAL MAINTENANCE OF CHROMOSOMES PROTEIN 6"/>
    <property type="match status" value="1"/>
</dbReference>
<keyword evidence="6" id="KW-0227">DNA damage</keyword>
<evidence type="ECO:0000256" key="1">
    <source>
        <dbReference type="ARBA" id="ARBA00004123"/>
    </source>
</evidence>
<dbReference type="Gene3D" id="3.40.50.300">
    <property type="entry name" value="P-loop containing nucleotide triphosphate hydrolases"/>
    <property type="match status" value="1"/>
</dbReference>
<dbReference type="GO" id="GO:0005634">
    <property type="term" value="C:nucleus"/>
    <property type="evidence" value="ECO:0007669"/>
    <property type="project" value="UniProtKB-SubCell"/>
</dbReference>
<keyword evidence="7" id="KW-0067">ATP-binding</keyword>
<dbReference type="GO" id="GO:0030915">
    <property type="term" value="C:Smc5-Smc6 complex"/>
    <property type="evidence" value="ECO:0007669"/>
    <property type="project" value="TreeGrafter"/>
</dbReference>
<dbReference type="PANTHER" id="PTHR19306">
    <property type="entry name" value="STRUCTURAL MAINTENANCE OF CHROMOSOMES 5,6 SMC5, SMC6"/>
    <property type="match status" value="1"/>
</dbReference>
<sequence>MAAGTISRIRLENFMCHSSLHIELGEHVNFVTGQNGSGKSAILTALCVAFGSRAKNTQRAASLKDFIKTGCSYASIVVDINNHGEDAFKPEVYGNVIILERRITESSSSTVLKDQHACAGTGRKVAHRKDDLIEIIEHFNIDVENPCVIMSQDKSREFLHSGNDRDKFKFFFKATLLQQVNDMLGSIREKLTSADAIVEELENSIGPVLKDLDDIQRKIKNMEHIEEIAQEIDNLKKKLAWAWVYDVVKKIEGQADKLEKLKERIPACQERIDRNTVSAVL</sequence>
<dbReference type="InterPro" id="IPR038729">
    <property type="entry name" value="Rad50/SbcC_AAA"/>
</dbReference>
<evidence type="ECO:0000256" key="11">
    <source>
        <dbReference type="ARBA" id="ARBA00023242"/>
    </source>
</evidence>
<dbReference type="AlphaFoldDB" id="A0A835B899"/>
<organism evidence="13 14">
    <name type="scientific">Digitaria exilis</name>
    <dbReference type="NCBI Taxonomy" id="1010633"/>
    <lineage>
        <taxon>Eukaryota</taxon>
        <taxon>Viridiplantae</taxon>
        <taxon>Streptophyta</taxon>
        <taxon>Embryophyta</taxon>
        <taxon>Tracheophyta</taxon>
        <taxon>Spermatophyta</taxon>
        <taxon>Magnoliopsida</taxon>
        <taxon>Liliopsida</taxon>
        <taxon>Poales</taxon>
        <taxon>Poaceae</taxon>
        <taxon>PACMAD clade</taxon>
        <taxon>Panicoideae</taxon>
        <taxon>Panicodae</taxon>
        <taxon>Paniceae</taxon>
        <taxon>Anthephorinae</taxon>
        <taxon>Digitaria</taxon>
    </lineage>
</organism>
<dbReference type="GO" id="GO:0016887">
    <property type="term" value="F:ATP hydrolysis activity"/>
    <property type="evidence" value="ECO:0007669"/>
    <property type="project" value="InterPro"/>
</dbReference>
<feature type="domain" description="Rad50/SbcC-type AAA" evidence="12">
    <location>
        <begin position="8"/>
        <end position="239"/>
    </location>
</feature>
<dbReference type="SUPFAM" id="SSF52540">
    <property type="entry name" value="P-loop containing nucleoside triphosphate hydrolases"/>
    <property type="match status" value="1"/>
</dbReference>
<evidence type="ECO:0000313" key="14">
    <source>
        <dbReference type="Proteomes" id="UP000636709"/>
    </source>
</evidence>
<dbReference type="GO" id="GO:0005524">
    <property type="term" value="F:ATP binding"/>
    <property type="evidence" value="ECO:0007669"/>
    <property type="project" value="UniProtKB-KW"/>
</dbReference>
<dbReference type="GO" id="GO:0003684">
    <property type="term" value="F:damaged DNA binding"/>
    <property type="evidence" value="ECO:0007669"/>
    <property type="project" value="TreeGrafter"/>
</dbReference>
<dbReference type="GO" id="GO:0035861">
    <property type="term" value="C:site of double-strand break"/>
    <property type="evidence" value="ECO:0007669"/>
    <property type="project" value="TreeGrafter"/>
</dbReference>
<keyword evidence="14" id="KW-1185">Reference proteome</keyword>
<gene>
    <name evidence="13" type="ORF">HU200_039458</name>
</gene>
<evidence type="ECO:0000256" key="8">
    <source>
        <dbReference type="ARBA" id="ARBA00023054"/>
    </source>
</evidence>
<reference evidence="13" key="1">
    <citation type="submission" date="2020-07" db="EMBL/GenBank/DDBJ databases">
        <title>Genome sequence and genetic diversity analysis of an under-domesticated orphan crop, white fonio (Digitaria exilis).</title>
        <authorList>
            <person name="Bennetzen J.L."/>
            <person name="Chen S."/>
            <person name="Ma X."/>
            <person name="Wang X."/>
            <person name="Yssel A.E.J."/>
            <person name="Chaluvadi S.R."/>
            <person name="Johnson M."/>
            <person name="Gangashetty P."/>
            <person name="Hamidou F."/>
            <person name="Sanogo M.D."/>
            <person name="Zwaenepoel A."/>
            <person name="Wallace J."/>
            <person name="Van De Peer Y."/>
            <person name="Van Deynze A."/>
        </authorList>
    </citation>
    <scope>NUCLEOTIDE SEQUENCE</scope>
    <source>
        <tissue evidence="13">Leaves</tissue>
    </source>
</reference>
<keyword evidence="9" id="KW-0233">DNA recombination</keyword>
<keyword evidence="8" id="KW-0175">Coiled coil</keyword>
<evidence type="ECO:0000256" key="5">
    <source>
        <dbReference type="ARBA" id="ARBA00022741"/>
    </source>
</evidence>
<comment type="subcellular location">
    <subcellularLocation>
        <location evidence="2">Chromosome</location>
    </subcellularLocation>
    <subcellularLocation>
        <location evidence="1">Nucleus</location>
    </subcellularLocation>
</comment>
<evidence type="ECO:0000256" key="4">
    <source>
        <dbReference type="ARBA" id="ARBA00022454"/>
    </source>
</evidence>
<proteinExistence type="inferred from homology"/>
<dbReference type="EMBL" id="JACEFO010001934">
    <property type="protein sequence ID" value="KAF8692637.1"/>
    <property type="molecule type" value="Genomic_DNA"/>
</dbReference>
<keyword evidence="10" id="KW-0234">DNA repair</keyword>
<comment type="similarity">
    <text evidence="3">Belongs to the SMC family. SMC6 subfamily.</text>
</comment>
<protein>
    <recommendedName>
        <fullName evidence="12">Rad50/SbcC-type AAA domain-containing protein</fullName>
    </recommendedName>
</protein>
<comment type="caution">
    <text evidence="13">The sequence shown here is derived from an EMBL/GenBank/DDBJ whole genome shotgun (WGS) entry which is preliminary data.</text>
</comment>
<dbReference type="Proteomes" id="UP000636709">
    <property type="component" value="Unassembled WGS sequence"/>
</dbReference>